<accession>A0A8S1VET4</accession>
<organism evidence="1 2">
    <name type="scientific">Paramecium pentaurelia</name>
    <dbReference type="NCBI Taxonomy" id="43138"/>
    <lineage>
        <taxon>Eukaryota</taxon>
        <taxon>Sar</taxon>
        <taxon>Alveolata</taxon>
        <taxon>Ciliophora</taxon>
        <taxon>Intramacronucleata</taxon>
        <taxon>Oligohymenophorea</taxon>
        <taxon>Peniculida</taxon>
        <taxon>Parameciidae</taxon>
        <taxon>Paramecium</taxon>
    </lineage>
</organism>
<sequence>MDYSKKQYCKIKNELREQIIHKILNEKKSILDVAQEYNILQSTCKSIINTFLKEGRVGKKQSRIRKLRKVIKTYEIVLNPIYPSLSTILESQKIENCVENSNIGQKEKNNQHQKFTEEQEVNNFCMIQQWCDEIQKQLFQVTQSNQFFQSHMNLSQK</sequence>
<reference evidence="1" key="1">
    <citation type="submission" date="2021-01" db="EMBL/GenBank/DDBJ databases">
        <authorList>
            <consortium name="Genoscope - CEA"/>
            <person name="William W."/>
        </authorList>
    </citation>
    <scope>NUCLEOTIDE SEQUENCE</scope>
</reference>
<protein>
    <submittedName>
        <fullName evidence="1">Uncharacterized protein</fullName>
    </submittedName>
</protein>
<dbReference type="OrthoDB" id="302588at2759"/>
<evidence type="ECO:0000313" key="1">
    <source>
        <dbReference type="EMBL" id="CAD8175387.1"/>
    </source>
</evidence>
<evidence type="ECO:0000313" key="2">
    <source>
        <dbReference type="Proteomes" id="UP000689195"/>
    </source>
</evidence>
<name>A0A8S1VET4_9CILI</name>
<keyword evidence="2" id="KW-1185">Reference proteome</keyword>
<gene>
    <name evidence="1" type="ORF">PPENT_87.1.T0630030</name>
</gene>
<dbReference type="AlphaFoldDB" id="A0A8S1VET4"/>
<comment type="caution">
    <text evidence="1">The sequence shown here is derived from an EMBL/GenBank/DDBJ whole genome shotgun (WGS) entry which is preliminary data.</text>
</comment>
<dbReference type="Proteomes" id="UP000689195">
    <property type="component" value="Unassembled WGS sequence"/>
</dbReference>
<proteinExistence type="predicted"/>
<dbReference type="EMBL" id="CAJJDO010000063">
    <property type="protein sequence ID" value="CAD8175387.1"/>
    <property type="molecule type" value="Genomic_DNA"/>
</dbReference>